<evidence type="ECO:0000259" key="1">
    <source>
        <dbReference type="Pfam" id="PF14403"/>
    </source>
</evidence>
<dbReference type="Pfam" id="PF14403">
    <property type="entry name" value="CP_ATPgrasp_2"/>
    <property type="match status" value="1"/>
</dbReference>
<dbReference type="KEGG" id="frc:KX01_469"/>
<sequence>MGKNKGVFSDYNPYENVYDEIFLSKGIIRSEVAPVVEVLGSFSANKLYEKQKFVDASFLKSGITFTVYSDNQGTEKIFPFDLIPRIISEEEWAQLEKGLKQRLKALNAFLNDIYGDQNILKDGVIPRELIESSDEYLPEMRGIKPPHGVYCHIAGLDLIKDENGFMVLEDNVRTPSGVSYVLENRQSLIKAIPEVFSDLSVKRVLDYPTELRKALASISPTKEVNGKKQRGLTVVLTPGQYNSAYFEHSYLARKMGCELVQGSDLFVHDDHVYLKTTKGPKLVSVVYRRIDDKFLDPEFFNPESMLGVPGIMKAYIAGNVVLANAVGNGIADDKAIYPYVHDMIRYYLKEEPLLAQVKTYFCSEEKDRAYVINNIHKLVVKEANGSGGYGMLIGPQATQEECQEFVNKIKAKPRAYIAQPLVELSTSPTFIDGKVVPRRVDLRAFLVTGKDTWILPGGLARVALKEGSYVVNSSQGGGSKDTWVLGGDK</sequence>
<proteinExistence type="predicted"/>
<dbReference type="InterPro" id="IPR016450">
    <property type="entry name" value="UCP005522"/>
</dbReference>
<dbReference type="EMBL" id="CP009654">
    <property type="protein sequence ID" value="APC96880.1"/>
    <property type="molecule type" value="Genomic_DNA"/>
</dbReference>
<dbReference type="Gene3D" id="3.40.50.11290">
    <property type="match status" value="1"/>
</dbReference>
<dbReference type="SUPFAM" id="SSF56059">
    <property type="entry name" value="Glutathione synthetase ATP-binding domain-like"/>
    <property type="match status" value="1"/>
</dbReference>
<protein>
    <submittedName>
        <fullName evidence="2">A circularly permuted ATPgrasp family protein</fullName>
    </submittedName>
</protein>
<evidence type="ECO:0000313" key="2">
    <source>
        <dbReference type="EMBL" id="APC96880.1"/>
    </source>
</evidence>
<gene>
    <name evidence="2" type="ORF">KX01_469</name>
</gene>
<evidence type="ECO:0000313" key="3">
    <source>
        <dbReference type="Proteomes" id="UP000182521"/>
    </source>
</evidence>
<dbReference type="InterPro" id="IPR051680">
    <property type="entry name" value="ATP-dep_Glu-Cys_Ligase-2"/>
</dbReference>
<reference evidence="3" key="1">
    <citation type="submission" date="2014-10" db="EMBL/GenBank/DDBJ databases">
        <authorList>
            <person name="Kuske C.R."/>
            <person name="Challacombe J.F."/>
            <person name="Daligault H.E."/>
            <person name="Davenport K.W."/>
            <person name="Johnson S.L."/>
            <person name="Siddaramappa S."/>
            <person name="Petersen J.M."/>
        </authorList>
    </citation>
    <scope>NUCLEOTIDE SEQUENCE [LARGE SCALE GENOMIC DNA]</scope>
    <source>
        <strain evidence="3">CA97-1460</strain>
    </source>
</reference>
<dbReference type="RefSeq" id="WP_071663455.1">
    <property type="nucleotide sequence ID" value="NZ_CP009654.1"/>
</dbReference>
<name>A0A1J0KSX6_9GAMM</name>
<dbReference type="InterPro" id="IPR025841">
    <property type="entry name" value="CP_ATPgrasp_2"/>
</dbReference>
<dbReference type="PANTHER" id="PTHR34595:SF7">
    <property type="entry name" value="SLL1039 PROTEIN"/>
    <property type="match status" value="1"/>
</dbReference>
<dbReference type="PIRSF" id="PIRSF005522">
    <property type="entry name" value="UCP005522"/>
    <property type="match status" value="1"/>
</dbReference>
<dbReference type="STRING" id="1542390.KX01_469"/>
<dbReference type="PANTHER" id="PTHR34595">
    <property type="entry name" value="BLR5612 PROTEIN"/>
    <property type="match status" value="1"/>
</dbReference>
<keyword evidence="3" id="KW-1185">Reference proteome</keyword>
<dbReference type="Gene3D" id="3.30.1490.270">
    <property type="match status" value="1"/>
</dbReference>
<feature type="domain" description="Circularly permuted ATP-grasp type 2" evidence="1">
    <location>
        <begin position="84"/>
        <end position="463"/>
    </location>
</feature>
<accession>A0A1J0KSX6</accession>
<dbReference type="AlphaFoldDB" id="A0A1J0KSX6"/>
<dbReference type="OrthoDB" id="9804079at2"/>
<dbReference type="Proteomes" id="UP000182521">
    <property type="component" value="Chromosome"/>
</dbReference>
<organism evidence="2 3">
    <name type="scientific">Francisella frigiditurris</name>
    <dbReference type="NCBI Taxonomy" id="1542390"/>
    <lineage>
        <taxon>Bacteria</taxon>
        <taxon>Pseudomonadati</taxon>
        <taxon>Pseudomonadota</taxon>
        <taxon>Gammaproteobacteria</taxon>
        <taxon>Thiotrichales</taxon>
        <taxon>Francisellaceae</taxon>
        <taxon>Francisella</taxon>
    </lineage>
</organism>